<feature type="compositionally biased region" description="Basic and acidic residues" evidence="1">
    <location>
        <begin position="1389"/>
        <end position="1401"/>
    </location>
</feature>
<dbReference type="SMART" id="SM00028">
    <property type="entry name" value="TPR"/>
    <property type="match status" value="5"/>
</dbReference>
<feature type="compositionally biased region" description="Basic and acidic residues" evidence="1">
    <location>
        <begin position="1438"/>
        <end position="1448"/>
    </location>
</feature>
<name>A0AAN6N4A7_9PEZI</name>
<dbReference type="Proteomes" id="UP001303473">
    <property type="component" value="Unassembled WGS sequence"/>
</dbReference>
<proteinExistence type="predicted"/>
<evidence type="ECO:0000313" key="4">
    <source>
        <dbReference type="Proteomes" id="UP001303473"/>
    </source>
</evidence>
<feature type="compositionally biased region" description="Basic and acidic residues" evidence="1">
    <location>
        <begin position="1413"/>
        <end position="1426"/>
    </location>
</feature>
<accession>A0AAN6N4A7</accession>
<dbReference type="SUPFAM" id="SSF52540">
    <property type="entry name" value="P-loop containing nucleoside triphosphate hydrolases"/>
    <property type="match status" value="1"/>
</dbReference>
<evidence type="ECO:0000256" key="1">
    <source>
        <dbReference type="SAM" id="MobiDB-lite"/>
    </source>
</evidence>
<dbReference type="InterPro" id="IPR035994">
    <property type="entry name" value="Nucleoside_phosphorylase_sf"/>
</dbReference>
<dbReference type="GO" id="GO:0009116">
    <property type="term" value="P:nucleoside metabolic process"/>
    <property type="evidence" value="ECO:0007669"/>
    <property type="project" value="InterPro"/>
</dbReference>
<evidence type="ECO:0000259" key="2">
    <source>
        <dbReference type="Pfam" id="PF01048"/>
    </source>
</evidence>
<keyword evidence="4" id="KW-1185">Reference proteome</keyword>
<dbReference type="EMBL" id="MU853862">
    <property type="protein sequence ID" value="KAK3937152.1"/>
    <property type="molecule type" value="Genomic_DNA"/>
</dbReference>
<protein>
    <recommendedName>
        <fullName evidence="2">Nucleoside phosphorylase domain-containing protein</fullName>
    </recommendedName>
</protein>
<dbReference type="Gene3D" id="3.40.50.300">
    <property type="entry name" value="P-loop containing nucleotide triphosphate hydrolases"/>
    <property type="match status" value="1"/>
</dbReference>
<dbReference type="PANTHER" id="PTHR46082">
    <property type="entry name" value="ATP/GTP-BINDING PROTEIN-RELATED"/>
    <property type="match status" value="1"/>
</dbReference>
<dbReference type="SUPFAM" id="SSF53167">
    <property type="entry name" value="Purine and uridine phosphorylases"/>
    <property type="match status" value="1"/>
</dbReference>
<dbReference type="InterPro" id="IPR019734">
    <property type="entry name" value="TPR_rpt"/>
</dbReference>
<feature type="region of interest" description="Disordered" evidence="1">
    <location>
        <begin position="1389"/>
        <end position="1461"/>
    </location>
</feature>
<dbReference type="InterPro" id="IPR027417">
    <property type="entry name" value="P-loop_NTPase"/>
</dbReference>
<dbReference type="Pfam" id="PF13424">
    <property type="entry name" value="TPR_12"/>
    <property type="match status" value="4"/>
</dbReference>
<dbReference type="Pfam" id="PF01048">
    <property type="entry name" value="PNP_UDP_1"/>
    <property type="match status" value="1"/>
</dbReference>
<dbReference type="GO" id="GO:0043531">
    <property type="term" value="F:ADP binding"/>
    <property type="evidence" value="ECO:0007669"/>
    <property type="project" value="InterPro"/>
</dbReference>
<dbReference type="SUPFAM" id="SSF48452">
    <property type="entry name" value="TPR-like"/>
    <property type="match status" value="3"/>
</dbReference>
<gene>
    <name evidence="3" type="ORF">QBC46DRAFT_417118</name>
</gene>
<feature type="domain" description="Nucleoside phosphorylase" evidence="2">
    <location>
        <begin position="14"/>
        <end position="154"/>
    </location>
</feature>
<dbReference type="Pfam" id="PF13374">
    <property type="entry name" value="TPR_10"/>
    <property type="match status" value="2"/>
</dbReference>
<comment type="caution">
    <text evidence="3">The sequence shown here is derived from an EMBL/GenBank/DDBJ whole genome shotgun (WGS) entry which is preliminary data.</text>
</comment>
<dbReference type="InterPro" id="IPR053137">
    <property type="entry name" value="NLR-like"/>
</dbReference>
<sequence length="1461" mass="163929">MDDFIPPARREDFEIAIFCALQLEYDAVAKVFDHIYYDKDYGRVAGDANKYTTGRIGPHDVVLVLLAGMGTANSSTASAQMNPSFTGIRLALLVGICAGIPKDNEHNDIFLGDVIISEYVVQYDLVRRLPDGDVYKDGMMDIIPPPSTNIRNLVHAFSTEFHRDRLHDATLENIEALQRADGKGQYDYPGIELDKLFKPDFRHKHRLPWEECEVCNRCVSKTDHTCKAALKLSCDELHCADDGLIHRSPRQKQIGERLVRDPWIHIGPIASGNVVMKSGEDRDQVAKEHSAIAFEMEGAGMFSNIDTIIIKSVCDYADCHKNKRFQKYAAATAACSMKGILHQYHKTDRPKQPQPVAARQLEWTGFTSMLPHALVGLLPEARNEKHNKHYHLLQQAAGYFTGRDDILAEMETSFFSHNAEGGQKRFVLYGMGGSGKTQVSLKFAEKHREKFWGAFAVDATSLFTLKHSFGRIAELANLKAHKAEGDHPSSSSILAASLFCSHTGHSHGDLRDDASEKADLASELAAEVISWLSDFPDNWLMIFDNADDPSIGDVARFFPKSERGCIIVTTRNRNCRNLATVGYKELAEMHPDESIRLFLKVAGEERLVEQDADYHPKAKQLVHTLGYLALAIVQAGAAISEERYTLDEYLTVYRENFKDLMFDPLDQGGEGYKYSVYTTWEVSRNIIKASGREESVLALEILDIAASLHFQDIPETIYLGTPSRRLPADAQQTVPPQAVPMSFMRIFNLVSWFSNRETQPTAATQSSRGSPRIRRALKCLKQYPVVEGRQQKPDVVRSALVLLNKLCLITWNVGTKSFSMHSLVHKWTRDRLDEGNRQWSRWAAAMGLVYAQGPGKAAMLSKTKRLVPSIAFYLYGRDSDEAIADYLTADQSLVASKLAAVFLENGRYHDAEELCRESLSGLERTPGREDEMLAVADSLGVVLEKLCKYDEALEMNRRAVDGRTKLLGMQNAMTLKSMSNLAFTLEGKADYEEAEKLNRVVLQKREELDGSEAESTIESVNNLASNLTHQGRYSTATELITRALVWREKHLGREDANTIESLGHLAMALHYQAEPGLAVDKSREALGRRMHALGKEHPDTLTNMSQLAVILLRRSKPGDVEEAQKLTEEALEGMQVVLGPSNTDTLTVKTTLALVFQHRKEFARAEELYRQALQGFENQLPQEHPFILRTLQNLAKVLVKRKQYDEAEGLYQKAMAGFEKRGDTEHPDALVCLTNMAMLFEDQNKLEDAEKSYRRTLAGFKRRLAPDHMSTLKCLESLASVLRDQGLFDEARQFGCQALKGYEAKLGPQDPKTLSCAAKLAYILQRQDKYCEAWALYERASSGFKAANVENKTCRKRFDAFKQILQARGLLSEDGTGIVVAAEIPKREPERVEKVEGKPDIKPANPTPDAPTFEEKTDAPNEDKQPFRPNIGRKRRHSSDLLREETKRARPAIAASMSYTG</sequence>
<dbReference type="Gene3D" id="1.25.40.10">
    <property type="entry name" value="Tetratricopeptide repeat domain"/>
    <property type="match status" value="3"/>
</dbReference>
<evidence type="ECO:0000313" key="3">
    <source>
        <dbReference type="EMBL" id="KAK3937152.1"/>
    </source>
</evidence>
<dbReference type="GO" id="GO:0003824">
    <property type="term" value="F:catalytic activity"/>
    <property type="evidence" value="ECO:0007669"/>
    <property type="project" value="InterPro"/>
</dbReference>
<organism evidence="3 4">
    <name type="scientific">Diplogelasinospora grovesii</name>
    <dbReference type="NCBI Taxonomy" id="303347"/>
    <lineage>
        <taxon>Eukaryota</taxon>
        <taxon>Fungi</taxon>
        <taxon>Dikarya</taxon>
        <taxon>Ascomycota</taxon>
        <taxon>Pezizomycotina</taxon>
        <taxon>Sordariomycetes</taxon>
        <taxon>Sordariomycetidae</taxon>
        <taxon>Sordariales</taxon>
        <taxon>Diplogelasinosporaceae</taxon>
        <taxon>Diplogelasinospora</taxon>
    </lineage>
</organism>
<dbReference type="InterPro" id="IPR000845">
    <property type="entry name" value="Nucleoside_phosphorylase_d"/>
</dbReference>
<dbReference type="Gene3D" id="3.40.50.1580">
    <property type="entry name" value="Nucleoside phosphorylase domain"/>
    <property type="match status" value="1"/>
</dbReference>
<dbReference type="InterPro" id="IPR011990">
    <property type="entry name" value="TPR-like_helical_dom_sf"/>
</dbReference>
<reference evidence="4" key="1">
    <citation type="journal article" date="2023" name="Mol. Phylogenet. Evol.">
        <title>Genome-scale phylogeny and comparative genomics of the fungal order Sordariales.</title>
        <authorList>
            <person name="Hensen N."/>
            <person name="Bonometti L."/>
            <person name="Westerberg I."/>
            <person name="Brannstrom I.O."/>
            <person name="Guillou S."/>
            <person name="Cros-Aarteil S."/>
            <person name="Calhoun S."/>
            <person name="Haridas S."/>
            <person name="Kuo A."/>
            <person name="Mondo S."/>
            <person name="Pangilinan J."/>
            <person name="Riley R."/>
            <person name="LaButti K."/>
            <person name="Andreopoulos B."/>
            <person name="Lipzen A."/>
            <person name="Chen C."/>
            <person name="Yan M."/>
            <person name="Daum C."/>
            <person name="Ng V."/>
            <person name="Clum A."/>
            <person name="Steindorff A."/>
            <person name="Ohm R.A."/>
            <person name="Martin F."/>
            <person name="Silar P."/>
            <person name="Natvig D.O."/>
            <person name="Lalanne C."/>
            <person name="Gautier V."/>
            <person name="Ament-Velasquez S.L."/>
            <person name="Kruys A."/>
            <person name="Hutchinson M.I."/>
            <person name="Powell A.J."/>
            <person name="Barry K."/>
            <person name="Miller A.N."/>
            <person name="Grigoriev I.V."/>
            <person name="Debuchy R."/>
            <person name="Gladieux P."/>
            <person name="Hiltunen Thoren M."/>
            <person name="Johannesson H."/>
        </authorList>
    </citation>
    <scope>NUCLEOTIDE SEQUENCE [LARGE SCALE GENOMIC DNA]</scope>
    <source>
        <strain evidence="4">CBS 340.73</strain>
    </source>
</reference>
<dbReference type="PANTHER" id="PTHR46082:SF6">
    <property type="entry name" value="AAA+ ATPASE DOMAIN-CONTAINING PROTEIN-RELATED"/>
    <property type="match status" value="1"/>
</dbReference>